<reference evidence="2" key="1">
    <citation type="journal article" date="2019" name="Int. J. Syst. Evol. Microbiol.">
        <title>The Global Catalogue of Microorganisms (GCM) 10K type strain sequencing project: providing services to taxonomists for standard genome sequencing and annotation.</title>
        <authorList>
            <consortium name="The Broad Institute Genomics Platform"/>
            <consortium name="The Broad Institute Genome Sequencing Center for Infectious Disease"/>
            <person name="Wu L."/>
            <person name="Ma J."/>
        </authorList>
    </citation>
    <scope>NUCLEOTIDE SEQUENCE [LARGE SCALE GENOMIC DNA]</scope>
    <source>
        <strain evidence="2">JCM 31696</strain>
    </source>
</reference>
<dbReference type="EMBL" id="JBHTIR010000169">
    <property type="protein sequence ID" value="MFD0850872.1"/>
    <property type="molecule type" value="Genomic_DNA"/>
</dbReference>
<organism evidence="1 2">
    <name type="scientific">Actinomadura adrarensis</name>
    <dbReference type="NCBI Taxonomy" id="1819600"/>
    <lineage>
        <taxon>Bacteria</taxon>
        <taxon>Bacillati</taxon>
        <taxon>Actinomycetota</taxon>
        <taxon>Actinomycetes</taxon>
        <taxon>Streptosporangiales</taxon>
        <taxon>Thermomonosporaceae</taxon>
        <taxon>Actinomadura</taxon>
    </lineage>
</organism>
<name>A0ABW3CAA6_9ACTN</name>
<gene>
    <name evidence="1" type="ORF">ACFQ07_01385</name>
</gene>
<evidence type="ECO:0000313" key="2">
    <source>
        <dbReference type="Proteomes" id="UP001597083"/>
    </source>
</evidence>
<comment type="caution">
    <text evidence="1">The sequence shown here is derived from an EMBL/GenBank/DDBJ whole genome shotgun (WGS) entry which is preliminary data.</text>
</comment>
<proteinExistence type="predicted"/>
<accession>A0ABW3CAA6</accession>
<protein>
    <submittedName>
        <fullName evidence="1">Uncharacterized protein</fullName>
    </submittedName>
</protein>
<feature type="non-terminal residue" evidence="1">
    <location>
        <position position="169"/>
    </location>
</feature>
<dbReference type="Proteomes" id="UP001597083">
    <property type="component" value="Unassembled WGS sequence"/>
</dbReference>
<sequence>MTITVPPTVSTAVPAAHGPRQLLDHAPGLFDKLAAYVAKDLAVTLPYAERVMEQTLIWLKACAENPAQRVGMTEAVDHGWHAFLLHSQEYVTFCDRMFGGYLHHVPPVPGQQMTEQEINATLPALQSTGYSVDESFWAGPGYGCCPPDPCVRAVPSGPGGKCGTGAPPP</sequence>
<keyword evidence="2" id="KW-1185">Reference proteome</keyword>
<evidence type="ECO:0000313" key="1">
    <source>
        <dbReference type="EMBL" id="MFD0850872.1"/>
    </source>
</evidence>